<evidence type="ECO:0000313" key="2">
    <source>
        <dbReference type="EMBL" id="APH39522.1"/>
    </source>
</evidence>
<keyword evidence="1" id="KW-0812">Transmembrane</keyword>
<dbReference type="GeneID" id="30583809"/>
<reference evidence="3 7" key="3">
    <citation type="submission" date="2018-10" db="EMBL/GenBank/DDBJ databases">
        <title>Cultivation of a novel Methanohalophilus strain from Kebrit Deep of the Red Sea and a genomic comparison of members of the genus Methanohalophilus.</title>
        <authorList>
            <person name="Guan Y."/>
            <person name="Ngugi D.K."/>
            <person name="Stingl U."/>
        </authorList>
    </citation>
    <scope>NUCLEOTIDE SEQUENCE [LARGE SCALE GENOMIC DNA]</scope>
    <source>
        <strain evidence="3 7">DSM 3094</strain>
    </source>
</reference>
<proteinExistence type="predicted"/>
<dbReference type="EMBL" id="RJJG01000004">
    <property type="protein sequence ID" value="RNI09144.1"/>
    <property type="molecule type" value="Genomic_DNA"/>
</dbReference>
<dbReference type="Proteomes" id="UP000186879">
    <property type="component" value="Chromosome"/>
</dbReference>
<dbReference type="STRING" id="2177.BHR79_08535"/>
<keyword evidence="5" id="KW-1185">Reference proteome</keyword>
<dbReference type="EMBL" id="FNMU01000002">
    <property type="protein sequence ID" value="SDW29124.1"/>
    <property type="molecule type" value="Genomic_DNA"/>
</dbReference>
<name>A0A1L3Q3R3_9EURY</name>
<organism evidence="2 5">
    <name type="scientific">Methanohalophilus halophilus</name>
    <dbReference type="NCBI Taxonomy" id="2177"/>
    <lineage>
        <taxon>Archaea</taxon>
        <taxon>Methanobacteriati</taxon>
        <taxon>Methanobacteriota</taxon>
        <taxon>Stenosarchaea group</taxon>
        <taxon>Methanomicrobia</taxon>
        <taxon>Methanosarcinales</taxon>
        <taxon>Methanosarcinaceae</taxon>
        <taxon>Methanohalophilus</taxon>
    </lineage>
</organism>
<dbReference type="EMBL" id="CP017921">
    <property type="protein sequence ID" value="APH39522.1"/>
    <property type="molecule type" value="Genomic_DNA"/>
</dbReference>
<gene>
    <name evidence="2" type="ORF">BHR79_08535</name>
    <name evidence="3" type="ORF">EFE40_06740</name>
    <name evidence="4" type="ORF">SAMN04515625_0615</name>
</gene>
<dbReference type="KEGG" id="mhaz:BHR79_08535"/>
<evidence type="ECO:0000313" key="6">
    <source>
        <dbReference type="Proteomes" id="UP000198669"/>
    </source>
</evidence>
<dbReference type="Proteomes" id="UP000198669">
    <property type="component" value="Unassembled WGS sequence"/>
</dbReference>
<keyword evidence="1" id="KW-1133">Transmembrane helix</keyword>
<reference evidence="2 5" key="1">
    <citation type="submission" date="2016-10" db="EMBL/GenBank/DDBJ databases">
        <title>Methanohalophilus halophilus.</title>
        <authorList>
            <person name="L'haridon S."/>
        </authorList>
    </citation>
    <scope>NUCLEOTIDE SEQUENCE [LARGE SCALE GENOMIC DNA]</scope>
    <source>
        <strain evidence="2 5">Z-7982</strain>
    </source>
</reference>
<evidence type="ECO:0000313" key="5">
    <source>
        <dbReference type="Proteomes" id="UP000186879"/>
    </source>
</evidence>
<keyword evidence="1" id="KW-0472">Membrane</keyword>
<accession>A0A1L3Q3R3</accession>
<dbReference type="OrthoDB" id="121891at2157"/>
<dbReference type="RefSeq" id="WP_072561946.1">
    <property type="nucleotide sequence ID" value="NZ_CP017921.1"/>
</dbReference>
<evidence type="ECO:0000313" key="3">
    <source>
        <dbReference type="EMBL" id="RNI09144.1"/>
    </source>
</evidence>
<evidence type="ECO:0000313" key="7">
    <source>
        <dbReference type="Proteomes" id="UP000267921"/>
    </source>
</evidence>
<feature type="transmembrane region" description="Helical" evidence="1">
    <location>
        <begin position="44"/>
        <end position="66"/>
    </location>
</feature>
<evidence type="ECO:0000313" key="4">
    <source>
        <dbReference type="EMBL" id="SDW29124.1"/>
    </source>
</evidence>
<dbReference type="Proteomes" id="UP000267921">
    <property type="component" value="Unassembled WGS sequence"/>
</dbReference>
<feature type="transmembrane region" description="Helical" evidence="1">
    <location>
        <begin position="12"/>
        <end position="32"/>
    </location>
</feature>
<reference evidence="4 6" key="2">
    <citation type="submission" date="2016-10" db="EMBL/GenBank/DDBJ databases">
        <authorList>
            <person name="de Groot N.N."/>
        </authorList>
    </citation>
    <scope>NUCLEOTIDE SEQUENCE [LARGE SCALE GENOMIC DNA]</scope>
    <source>
        <strain evidence="4 6">Z-7982</strain>
    </source>
</reference>
<sequence>MDKKKQNKNRILALASSMITTALFAGVAISINNGNPDKFADVDIVAGSIFVFLLSFIIFLLIWPMLVDR</sequence>
<protein>
    <submittedName>
        <fullName evidence="2">Uncharacterized protein</fullName>
    </submittedName>
</protein>
<evidence type="ECO:0000256" key="1">
    <source>
        <dbReference type="SAM" id="Phobius"/>
    </source>
</evidence>
<dbReference type="AlphaFoldDB" id="A0A1L3Q3R3"/>